<evidence type="ECO:0000313" key="2">
    <source>
        <dbReference type="EMBL" id="CAK0907862.1"/>
    </source>
</evidence>
<dbReference type="Pfam" id="PF18943">
    <property type="entry name" value="DUF5690"/>
    <property type="match status" value="1"/>
</dbReference>
<name>A0ABN9Y9Q7_9DINO</name>
<feature type="transmembrane region" description="Helical" evidence="1">
    <location>
        <begin position="117"/>
        <end position="138"/>
    </location>
</feature>
<proteinExistence type="predicted"/>
<dbReference type="EMBL" id="CAUYUJ010021927">
    <property type="protein sequence ID" value="CAK0907862.1"/>
    <property type="molecule type" value="Genomic_DNA"/>
</dbReference>
<comment type="caution">
    <text evidence="2">The sequence shown here is derived from an EMBL/GenBank/DDBJ whole genome shotgun (WGS) entry which is preliminary data.</text>
</comment>
<feature type="transmembrane region" description="Helical" evidence="1">
    <location>
        <begin position="172"/>
        <end position="196"/>
    </location>
</feature>
<feature type="transmembrane region" description="Helical" evidence="1">
    <location>
        <begin position="144"/>
        <end position="165"/>
    </location>
</feature>
<feature type="transmembrane region" description="Helical" evidence="1">
    <location>
        <begin position="208"/>
        <end position="226"/>
    </location>
</feature>
<accession>A0ABN9Y9Q7</accession>
<dbReference type="Proteomes" id="UP001189429">
    <property type="component" value="Unassembled WGS sequence"/>
</dbReference>
<evidence type="ECO:0000313" key="3">
    <source>
        <dbReference type="Proteomes" id="UP001189429"/>
    </source>
</evidence>
<evidence type="ECO:0000256" key="1">
    <source>
        <dbReference type="SAM" id="Phobius"/>
    </source>
</evidence>
<feature type="transmembrane region" description="Helical" evidence="1">
    <location>
        <begin position="44"/>
        <end position="64"/>
    </location>
</feature>
<keyword evidence="1" id="KW-0472">Membrane</keyword>
<sequence length="261" mass="28989">MPAEEGTAAAAAEPVAKARSRKASSGFRPLAPLLERLGPEVGQLVLTVYGGLAGFFCYFAMYAFRKPFKAGLFHEHQYFAGTQVKFKTALVLAQLLGYMTSKFFGVKYVAEAKNKNVAMHLLFIIAFAQFTLVLYAILPWDWKVLAMFLNGLHLGVIWGLVVTFLEGRRTSTYMLCGLCCAFIVSSGAVKDVALMILNRGVSEEWMPAYVAGIFLPLFVLCVWLLYNMPPPSKEDIAAQSERKAMDGTDRCNYFQTQDSAW</sequence>
<keyword evidence="3" id="KW-1185">Reference proteome</keyword>
<keyword evidence="1" id="KW-1133">Transmembrane helix</keyword>
<reference evidence="2" key="1">
    <citation type="submission" date="2023-10" db="EMBL/GenBank/DDBJ databases">
        <authorList>
            <person name="Chen Y."/>
            <person name="Shah S."/>
            <person name="Dougan E. K."/>
            <person name="Thang M."/>
            <person name="Chan C."/>
        </authorList>
    </citation>
    <scope>NUCLEOTIDE SEQUENCE [LARGE SCALE GENOMIC DNA]</scope>
</reference>
<gene>
    <name evidence="2" type="ORF">PCOR1329_LOCUS82741</name>
</gene>
<protein>
    <submittedName>
        <fullName evidence="2">Uncharacterized protein</fullName>
    </submittedName>
</protein>
<dbReference type="InterPro" id="IPR043745">
    <property type="entry name" value="DUF5690"/>
</dbReference>
<keyword evidence="1" id="KW-0812">Transmembrane</keyword>
<organism evidence="2 3">
    <name type="scientific">Prorocentrum cordatum</name>
    <dbReference type="NCBI Taxonomy" id="2364126"/>
    <lineage>
        <taxon>Eukaryota</taxon>
        <taxon>Sar</taxon>
        <taxon>Alveolata</taxon>
        <taxon>Dinophyceae</taxon>
        <taxon>Prorocentrales</taxon>
        <taxon>Prorocentraceae</taxon>
        <taxon>Prorocentrum</taxon>
    </lineage>
</organism>